<evidence type="ECO:0000256" key="6">
    <source>
        <dbReference type="ARBA" id="ARBA00022833"/>
    </source>
</evidence>
<dbReference type="Gene3D" id="3.20.20.140">
    <property type="entry name" value="Metal-dependent hydrolases"/>
    <property type="match status" value="1"/>
</dbReference>
<keyword evidence="5" id="KW-0369">Histidine metabolism</keyword>
<evidence type="ECO:0000256" key="4">
    <source>
        <dbReference type="ARBA" id="ARBA00022801"/>
    </source>
</evidence>
<evidence type="ECO:0000256" key="3">
    <source>
        <dbReference type="ARBA" id="ARBA00022723"/>
    </source>
</evidence>
<organism evidence="10 11">
    <name type="scientific">Bacillus lumedeiriae</name>
    <dbReference type="NCBI Taxonomy" id="3058829"/>
    <lineage>
        <taxon>Bacteria</taxon>
        <taxon>Bacillati</taxon>
        <taxon>Bacillota</taxon>
        <taxon>Bacilli</taxon>
        <taxon>Bacillales</taxon>
        <taxon>Bacillaceae</taxon>
        <taxon>Bacillus</taxon>
    </lineage>
</organism>
<evidence type="ECO:0000256" key="1">
    <source>
        <dbReference type="ARBA" id="ARBA00005023"/>
    </source>
</evidence>
<evidence type="ECO:0000256" key="7">
    <source>
        <dbReference type="ARBA" id="ARBA00023004"/>
    </source>
</evidence>
<dbReference type="InterPro" id="IPR006680">
    <property type="entry name" value="Amidohydro-rel"/>
</dbReference>
<dbReference type="SUPFAM" id="SSF51556">
    <property type="entry name" value="Metallo-dependent hydrolases"/>
    <property type="match status" value="1"/>
</dbReference>
<comment type="caution">
    <text evidence="10">The sequence shown here is derived from an EMBL/GenBank/DDBJ whole genome shotgun (WGS) entry which is preliminary data.</text>
</comment>
<dbReference type="GO" id="GO:0050480">
    <property type="term" value="F:imidazolonepropionase activity"/>
    <property type="evidence" value="ECO:0007669"/>
    <property type="project" value="UniProtKB-EC"/>
</dbReference>
<keyword evidence="3" id="KW-0479">Metal-binding</keyword>
<dbReference type="InterPro" id="IPR032466">
    <property type="entry name" value="Metal_Hydrolase"/>
</dbReference>
<dbReference type="Gene3D" id="2.30.40.10">
    <property type="entry name" value="Urease, subunit C, domain 1"/>
    <property type="match status" value="1"/>
</dbReference>
<protein>
    <recommendedName>
        <fullName evidence="2 8">Imidazolonepropionase</fullName>
        <ecNumber evidence="2 8">3.5.2.7</ecNumber>
    </recommendedName>
</protein>
<dbReference type="Pfam" id="PF01979">
    <property type="entry name" value="Amidohydro_1"/>
    <property type="match status" value="1"/>
</dbReference>
<gene>
    <name evidence="10" type="primary">hutI</name>
    <name evidence="10" type="ORF">QYG89_08755</name>
</gene>
<evidence type="ECO:0000256" key="2">
    <source>
        <dbReference type="ARBA" id="ARBA00012864"/>
    </source>
</evidence>
<name>A0ABW8I9A9_9BACI</name>
<evidence type="ECO:0000313" key="10">
    <source>
        <dbReference type="EMBL" id="MFK2825759.1"/>
    </source>
</evidence>
<feature type="domain" description="Amidohydrolase-related" evidence="9">
    <location>
        <begin position="281"/>
        <end position="412"/>
    </location>
</feature>
<keyword evidence="7" id="KW-0408">Iron</keyword>
<keyword evidence="4 10" id="KW-0378">Hydrolase</keyword>
<dbReference type="SUPFAM" id="SSF51338">
    <property type="entry name" value="Composite domain of metallo-dependent hydrolases"/>
    <property type="match status" value="1"/>
</dbReference>
<proteinExistence type="predicted"/>
<dbReference type="RefSeq" id="WP_404316619.1">
    <property type="nucleotide sequence ID" value="NZ_JAUIYO010000005.1"/>
</dbReference>
<evidence type="ECO:0000256" key="5">
    <source>
        <dbReference type="ARBA" id="ARBA00022808"/>
    </source>
</evidence>
<dbReference type="Proteomes" id="UP001619911">
    <property type="component" value="Unassembled WGS sequence"/>
</dbReference>
<dbReference type="PANTHER" id="PTHR42752:SF1">
    <property type="entry name" value="IMIDAZOLONEPROPIONASE-RELATED"/>
    <property type="match status" value="1"/>
</dbReference>
<evidence type="ECO:0000259" key="9">
    <source>
        <dbReference type="Pfam" id="PF01979"/>
    </source>
</evidence>
<dbReference type="NCBIfam" id="TIGR01224">
    <property type="entry name" value="hutI"/>
    <property type="match status" value="1"/>
</dbReference>
<dbReference type="InterPro" id="IPR011059">
    <property type="entry name" value="Metal-dep_hydrolase_composite"/>
</dbReference>
<sequence length="430" mass="47034">MKYDLAIIHIDRLLPFAGDPHRGLRGKEMDLSPEIKDGAIAIKDGKVSFVGQTEAFLQLENVEIEQTINARGKSVIPGFIDAHTHLPFYGWRDGEVARGRGASYGDVIEGGGGIKLSVKEMENASDDEVLHFVSGLLNHVHNWGTTTVEMKSGYSLNVPGELRELRLIQELSRSCPVDIVSTCLAAHYVPEGYTSREWVEEIIHDLLPEVAQKNLASMVDIYIEPFTFDVSDARRLAEASRAFGLIPRAHTDQVNAIGGCKEAVKLGFSSVDHLNQISEEELEMLVKSNTAAVMLPGADFTMREKLLPPARKLIDLGALVVVSSNYNPGTSPIGAMPVIIGLACALYDWTPKEAIAAATMNAAVSLGIGTERGSIEVGKAADILILQDQWYEMMPYRIGENPISTIIKNGKVTKNQLTRDKNHELYNTGV</sequence>
<reference evidence="10 11" key="1">
    <citation type="submission" date="2023-07" db="EMBL/GenBank/DDBJ databases">
        <title>Bacillus lucianemedeirus sp. nov, a new species isolated from an immunobiological production facility.</title>
        <authorList>
            <person name="Costa L.V."/>
            <person name="Miranda R.V.S.L."/>
            <person name="Brandao M.L.L."/>
            <person name="Reis C.M.F."/>
            <person name="Frazao A.M."/>
            <person name="Cruz F.V."/>
            <person name="Baio P.V.P."/>
            <person name="Veras J.F.C."/>
            <person name="Ramos J.N."/>
            <person name="Vieira V."/>
        </authorList>
    </citation>
    <scope>NUCLEOTIDE SEQUENCE [LARGE SCALE GENOMIC DNA]</scope>
    <source>
        <strain evidence="10 11">B190/17</strain>
    </source>
</reference>
<comment type="pathway">
    <text evidence="1">Amino-acid degradation.</text>
</comment>
<dbReference type="EC" id="3.5.2.7" evidence="2 8"/>
<keyword evidence="11" id="KW-1185">Reference proteome</keyword>
<accession>A0ABW8I9A9</accession>
<dbReference type="EMBL" id="JAUIYO010000005">
    <property type="protein sequence ID" value="MFK2825759.1"/>
    <property type="molecule type" value="Genomic_DNA"/>
</dbReference>
<dbReference type="PANTHER" id="PTHR42752">
    <property type="entry name" value="IMIDAZOLONEPROPIONASE"/>
    <property type="match status" value="1"/>
</dbReference>
<evidence type="ECO:0000313" key="11">
    <source>
        <dbReference type="Proteomes" id="UP001619911"/>
    </source>
</evidence>
<keyword evidence="6" id="KW-0862">Zinc</keyword>
<evidence type="ECO:0000256" key="8">
    <source>
        <dbReference type="NCBIfam" id="TIGR01224"/>
    </source>
</evidence>
<dbReference type="InterPro" id="IPR005920">
    <property type="entry name" value="HutI"/>
</dbReference>